<dbReference type="Proteomes" id="UP001180453">
    <property type="component" value="Unassembled WGS sequence"/>
</dbReference>
<accession>A0ABU1YI78</accession>
<proteinExistence type="inferred from homology"/>
<keyword evidence="2 3" id="KW-0732">Signal</keyword>
<feature type="chain" id="PRO_5046628756" evidence="3">
    <location>
        <begin position="26"/>
        <end position="230"/>
    </location>
</feature>
<keyword evidence="5" id="KW-1185">Reference proteome</keyword>
<name>A0ABU1YI78_ROSSA</name>
<evidence type="ECO:0000256" key="3">
    <source>
        <dbReference type="SAM" id="SignalP"/>
    </source>
</evidence>
<reference evidence="4 5" key="1">
    <citation type="submission" date="2023-07" db="EMBL/GenBank/DDBJ databases">
        <title>Sorghum-associated microbial communities from plants grown in Nebraska, USA.</title>
        <authorList>
            <person name="Schachtman D."/>
        </authorList>
    </citation>
    <scope>NUCLEOTIDE SEQUENCE [LARGE SCALE GENOMIC DNA]</scope>
    <source>
        <strain evidence="4 5">BE314</strain>
    </source>
</reference>
<feature type="signal peptide" evidence="3">
    <location>
        <begin position="1"/>
        <end position="25"/>
    </location>
</feature>
<dbReference type="InterPro" id="IPR007428">
    <property type="entry name" value="MlaA"/>
</dbReference>
<protein>
    <submittedName>
        <fullName evidence="4">Phospholipid-binding lipoprotein MlaA</fullName>
    </submittedName>
</protein>
<sequence length="230" mass="24464">MLSVRTFLPGLLLGSSALLSGCATTQNPDPLESINRKTFAFNEGLDKVVLKPAATAYKAALPTPVRTGVSNFFANLGDPWSGVNLMLQGRVREGLSDFARFGTNTTAGLFGLLDVATAWGMPRHGEGFSGTLGAWGVGGGAYLVLPLLGPSDLRGAAAFPVNSLASPIGQVSDVALRNSLTVLSMVDKRAGLLDVTRIVDEAALDKYLFVRDAWLQRRAQREDESKAEQR</sequence>
<dbReference type="PROSITE" id="PS51257">
    <property type="entry name" value="PROKAR_LIPOPROTEIN"/>
    <property type="match status" value="1"/>
</dbReference>
<dbReference type="PANTHER" id="PTHR30035:SF3">
    <property type="entry name" value="INTERMEMBRANE PHOSPHOLIPID TRANSPORT SYSTEM LIPOPROTEIN MLAA"/>
    <property type="match status" value="1"/>
</dbReference>
<dbReference type="PANTHER" id="PTHR30035">
    <property type="entry name" value="LIPOPROTEIN VACJ-RELATED"/>
    <property type="match status" value="1"/>
</dbReference>
<keyword evidence="4" id="KW-0449">Lipoprotein</keyword>
<gene>
    <name evidence="4" type="ORF">J2X20_001184</name>
</gene>
<organism evidence="4 5">
    <name type="scientific">Roseateles saccharophilus</name>
    <name type="common">Pseudomonas saccharophila</name>
    <dbReference type="NCBI Taxonomy" id="304"/>
    <lineage>
        <taxon>Bacteria</taxon>
        <taxon>Pseudomonadati</taxon>
        <taxon>Pseudomonadota</taxon>
        <taxon>Betaproteobacteria</taxon>
        <taxon>Burkholderiales</taxon>
        <taxon>Sphaerotilaceae</taxon>
        <taxon>Roseateles</taxon>
    </lineage>
</organism>
<evidence type="ECO:0000256" key="2">
    <source>
        <dbReference type="ARBA" id="ARBA00022729"/>
    </source>
</evidence>
<evidence type="ECO:0000313" key="5">
    <source>
        <dbReference type="Proteomes" id="UP001180453"/>
    </source>
</evidence>
<evidence type="ECO:0000256" key="1">
    <source>
        <dbReference type="ARBA" id="ARBA00010634"/>
    </source>
</evidence>
<dbReference type="Pfam" id="PF04333">
    <property type="entry name" value="MlaA"/>
    <property type="match status" value="1"/>
</dbReference>
<comment type="caution">
    <text evidence="4">The sequence shown here is derived from an EMBL/GenBank/DDBJ whole genome shotgun (WGS) entry which is preliminary data.</text>
</comment>
<dbReference type="PRINTS" id="PR01805">
    <property type="entry name" value="VACJLIPOPROT"/>
</dbReference>
<comment type="similarity">
    <text evidence="1">Belongs to the MlaA family.</text>
</comment>
<dbReference type="RefSeq" id="WP_310262226.1">
    <property type="nucleotide sequence ID" value="NZ_JAVDXU010000001.1"/>
</dbReference>
<evidence type="ECO:0000313" key="4">
    <source>
        <dbReference type="EMBL" id="MDR7268555.1"/>
    </source>
</evidence>
<dbReference type="EMBL" id="JAVDXU010000001">
    <property type="protein sequence ID" value="MDR7268555.1"/>
    <property type="molecule type" value="Genomic_DNA"/>
</dbReference>